<evidence type="ECO:0000256" key="3">
    <source>
        <dbReference type="ARBA" id="ARBA00022692"/>
    </source>
</evidence>
<gene>
    <name evidence="9" type="ORF">EDB95_5260</name>
</gene>
<feature type="domain" description="ABC3 transporter permease C-terminal" evidence="7">
    <location>
        <begin position="299"/>
        <end position="412"/>
    </location>
</feature>
<comment type="subcellular location">
    <subcellularLocation>
        <location evidence="1">Cell membrane</location>
        <topology evidence="1">Multi-pass membrane protein</topology>
    </subcellularLocation>
</comment>
<proteinExistence type="predicted"/>
<feature type="domain" description="ABC3 transporter permease C-terminal" evidence="7">
    <location>
        <begin position="688"/>
        <end position="801"/>
    </location>
</feature>
<evidence type="ECO:0000256" key="6">
    <source>
        <dbReference type="SAM" id="Phobius"/>
    </source>
</evidence>
<keyword evidence="5 6" id="KW-0472">Membrane</keyword>
<evidence type="ECO:0000259" key="7">
    <source>
        <dbReference type="Pfam" id="PF02687"/>
    </source>
</evidence>
<feature type="transmembrane region" description="Helical" evidence="6">
    <location>
        <begin position="721"/>
        <end position="749"/>
    </location>
</feature>
<feature type="transmembrane region" description="Helical" evidence="6">
    <location>
        <begin position="769"/>
        <end position="791"/>
    </location>
</feature>
<dbReference type="RefSeq" id="WP_133999600.1">
    <property type="nucleotide sequence ID" value="NZ_SODV01000002.1"/>
</dbReference>
<keyword evidence="10" id="KW-1185">Reference proteome</keyword>
<comment type="caution">
    <text evidence="9">The sequence shown here is derived from an EMBL/GenBank/DDBJ whole genome shotgun (WGS) entry which is preliminary data.</text>
</comment>
<feature type="transmembrane region" description="Helical" evidence="6">
    <location>
        <begin position="685"/>
        <end position="709"/>
    </location>
</feature>
<dbReference type="EMBL" id="SODV01000002">
    <property type="protein sequence ID" value="TDW97411.1"/>
    <property type="molecule type" value="Genomic_DNA"/>
</dbReference>
<feature type="domain" description="MacB-like periplasmic core" evidence="8">
    <location>
        <begin position="20"/>
        <end position="243"/>
    </location>
</feature>
<evidence type="ECO:0000259" key="8">
    <source>
        <dbReference type="Pfam" id="PF12704"/>
    </source>
</evidence>
<dbReference type="InterPro" id="IPR050250">
    <property type="entry name" value="Macrolide_Exporter_MacB"/>
</dbReference>
<protein>
    <submittedName>
        <fullName evidence="9">Putative ABC transport system permease protein</fullName>
    </submittedName>
</protein>
<dbReference type="InterPro" id="IPR003838">
    <property type="entry name" value="ABC3_permease_C"/>
</dbReference>
<dbReference type="OrthoDB" id="5933722at2"/>
<name>A0A4R8DI38_9BACT</name>
<dbReference type="AlphaFoldDB" id="A0A4R8DI38"/>
<feature type="transmembrane region" description="Helical" evidence="6">
    <location>
        <begin position="340"/>
        <end position="367"/>
    </location>
</feature>
<accession>A0A4R8DI38</accession>
<dbReference type="GO" id="GO:0022857">
    <property type="term" value="F:transmembrane transporter activity"/>
    <property type="evidence" value="ECO:0007669"/>
    <property type="project" value="TreeGrafter"/>
</dbReference>
<dbReference type="PANTHER" id="PTHR30572">
    <property type="entry name" value="MEMBRANE COMPONENT OF TRANSPORTER-RELATED"/>
    <property type="match status" value="1"/>
</dbReference>
<dbReference type="GO" id="GO:0005886">
    <property type="term" value="C:plasma membrane"/>
    <property type="evidence" value="ECO:0007669"/>
    <property type="project" value="UniProtKB-SubCell"/>
</dbReference>
<evidence type="ECO:0000256" key="2">
    <source>
        <dbReference type="ARBA" id="ARBA00022475"/>
    </source>
</evidence>
<dbReference type="InterPro" id="IPR025857">
    <property type="entry name" value="MacB_PCD"/>
</dbReference>
<evidence type="ECO:0000256" key="1">
    <source>
        <dbReference type="ARBA" id="ARBA00004651"/>
    </source>
</evidence>
<keyword evidence="2" id="KW-1003">Cell membrane</keyword>
<evidence type="ECO:0000256" key="5">
    <source>
        <dbReference type="ARBA" id="ARBA00023136"/>
    </source>
</evidence>
<reference evidence="9 10" key="1">
    <citation type="submission" date="2019-03" db="EMBL/GenBank/DDBJ databases">
        <title>Genomic Encyclopedia of Type Strains, Phase IV (KMG-IV): sequencing the most valuable type-strain genomes for metagenomic binning, comparative biology and taxonomic classification.</title>
        <authorList>
            <person name="Goeker M."/>
        </authorList>
    </citation>
    <scope>NUCLEOTIDE SEQUENCE [LARGE SCALE GENOMIC DNA]</scope>
    <source>
        <strain evidence="9 10">DSM 100059</strain>
    </source>
</reference>
<feature type="transmembrane region" description="Helical" evidence="6">
    <location>
        <begin position="387"/>
        <end position="413"/>
    </location>
</feature>
<feature type="domain" description="MacB-like periplasmic core" evidence="8">
    <location>
        <begin position="436"/>
        <end position="623"/>
    </location>
</feature>
<keyword evidence="4 6" id="KW-1133">Transmembrane helix</keyword>
<feature type="transmembrane region" description="Helical" evidence="6">
    <location>
        <begin position="434"/>
        <end position="455"/>
    </location>
</feature>
<organism evidence="9 10">
    <name type="scientific">Dinghuibacter silviterrae</name>
    <dbReference type="NCBI Taxonomy" id="1539049"/>
    <lineage>
        <taxon>Bacteria</taxon>
        <taxon>Pseudomonadati</taxon>
        <taxon>Bacteroidota</taxon>
        <taxon>Chitinophagia</taxon>
        <taxon>Chitinophagales</taxon>
        <taxon>Chitinophagaceae</taxon>
        <taxon>Dinghuibacter</taxon>
    </lineage>
</organism>
<sequence length="808" mass="90229">MIKNYLKMAIRNLRRHSLTSFINLSGLTIGLTCCLLILVYILHELSYDRYNRNADRIYRVTRIFYGAHHSESLHLGTVAPPFGPLLQNDFPDIQAETQVFPFGVLPMRFGEKKFNEQAAVFADENMPKVFDVTSVSGGDPAAALKEPYTVLLSETEARKYFGSDNPLNKVIRYNDQVDFKVAGVYRDFPSNAHIHPSMLLSWSSLRDTVLYGEEQLRTNFGNNSVLTYVLLPKGYPVASLVAQFPAFIDRHMKPNNDGTKASTGTELTLQKLTDIHLRSHLDFEAEENGDIVKVYIFGAIALFILLIACINYMNLATARSALRAREIGIRKTVGAGRGELILQFLAESVLIAWVAMVLALVLAYTALPYMGDLSGRTLDMRVLWGGVTVPLLVLPFLVGVLSGLYPALVLSGFKPVKVLKGFFKAGTGDLSLRKALVVLQFAISIVLIICTSVVFQQIRYMLHKPLGYDKDYTVVFQYQNELDNTYDAFRNQLLEDSRIKNVTRSSRIPTGRLLDEMGTYISENGKMEPTNLSLKYVAVDQDFIPTYGMEMKAGRNFSRAYATDSAAFVINEAAVPELGWKSPEDALGRQIRYGGQDGKIIGVMNDIYFESLHQQISPLIFIYRGTRTNFYGQVSVKISGADIPGALNHIEETYKRFIPEKAFDHIFLDQRFDVIYKAEIRQGSIFTLFAGIAIFIACLGLLGLSAFTISQRVKEIGIRKVLGAGTAGIVRLISVDFLKLVLVAALIAFPVAWYAMHRWLEGFAYRIPVHWWIFLAAGVSALLIAFVTISIQTIKAAAANPVKNLRSE</sequence>
<keyword evidence="3 6" id="KW-0812">Transmembrane</keyword>
<dbReference type="Proteomes" id="UP000294498">
    <property type="component" value="Unassembled WGS sequence"/>
</dbReference>
<feature type="transmembrane region" description="Helical" evidence="6">
    <location>
        <begin position="294"/>
        <end position="315"/>
    </location>
</feature>
<dbReference type="Pfam" id="PF12704">
    <property type="entry name" value="MacB_PCD"/>
    <property type="match status" value="2"/>
</dbReference>
<dbReference type="PANTHER" id="PTHR30572:SF18">
    <property type="entry name" value="ABC-TYPE MACROLIDE FAMILY EXPORT SYSTEM PERMEASE COMPONENT 2"/>
    <property type="match status" value="1"/>
</dbReference>
<dbReference type="Pfam" id="PF02687">
    <property type="entry name" value="FtsX"/>
    <property type="match status" value="2"/>
</dbReference>
<evidence type="ECO:0000313" key="9">
    <source>
        <dbReference type="EMBL" id="TDW97411.1"/>
    </source>
</evidence>
<evidence type="ECO:0000256" key="4">
    <source>
        <dbReference type="ARBA" id="ARBA00022989"/>
    </source>
</evidence>
<evidence type="ECO:0000313" key="10">
    <source>
        <dbReference type="Proteomes" id="UP000294498"/>
    </source>
</evidence>
<feature type="transmembrane region" description="Helical" evidence="6">
    <location>
        <begin position="21"/>
        <end position="42"/>
    </location>
</feature>